<organism evidence="2 3">
    <name type="scientific">Meloidogyne hapla</name>
    <name type="common">Root-knot nematode worm</name>
    <dbReference type="NCBI Taxonomy" id="6305"/>
    <lineage>
        <taxon>Eukaryota</taxon>
        <taxon>Metazoa</taxon>
        <taxon>Ecdysozoa</taxon>
        <taxon>Nematoda</taxon>
        <taxon>Chromadorea</taxon>
        <taxon>Rhabditida</taxon>
        <taxon>Tylenchina</taxon>
        <taxon>Tylenchomorpha</taxon>
        <taxon>Tylenchoidea</taxon>
        <taxon>Meloidogynidae</taxon>
        <taxon>Meloidogyninae</taxon>
        <taxon>Meloidogyne</taxon>
    </lineage>
</organism>
<dbReference type="AlphaFoldDB" id="A0A1I8B260"/>
<feature type="compositionally biased region" description="Basic and acidic residues" evidence="1">
    <location>
        <begin position="181"/>
        <end position="201"/>
    </location>
</feature>
<feature type="compositionally biased region" description="Polar residues" evidence="1">
    <location>
        <begin position="143"/>
        <end position="153"/>
    </location>
</feature>
<accession>A0A1I8B260</accession>
<dbReference type="Proteomes" id="UP000095281">
    <property type="component" value="Unplaced"/>
</dbReference>
<proteinExistence type="predicted"/>
<protein>
    <submittedName>
        <fullName evidence="3">Uncharacterized protein</fullName>
    </submittedName>
</protein>
<evidence type="ECO:0000313" key="2">
    <source>
        <dbReference type="Proteomes" id="UP000095281"/>
    </source>
</evidence>
<keyword evidence="2" id="KW-1185">Reference proteome</keyword>
<dbReference type="WBParaSite" id="MhA1_Contig121.frz3.gene28">
    <property type="protein sequence ID" value="MhA1_Contig121.frz3.gene28"/>
    <property type="gene ID" value="MhA1_Contig121.frz3.gene28"/>
</dbReference>
<feature type="compositionally biased region" description="Polar residues" evidence="1">
    <location>
        <begin position="256"/>
        <end position="290"/>
    </location>
</feature>
<name>A0A1I8B260_MELHA</name>
<evidence type="ECO:0000256" key="1">
    <source>
        <dbReference type="SAM" id="MobiDB-lite"/>
    </source>
</evidence>
<feature type="region of interest" description="Disordered" evidence="1">
    <location>
        <begin position="181"/>
        <end position="320"/>
    </location>
</feature>
<feature type="region of interest" description="Disordered" evidence="1">
    <location>
        <begin position="35"/>
        <end position="76"/>
    </location>
</feature>
<evidence type="ECO:0000313" key="3">
    <source>
        <dbReference type="WBParaSite" id="MhA1_Contig121.frz3.gene28"/>
    </source>
</evidence>
<sequence length="320" mass="36663">MTDELASFFAKKASKAKKKGVIRLQEVADQLERRARIQDELDENDAKIESEPTTTKTSSNNNNDNEDSEWLDFDDKPVLPPVIKEMADVDIELEEEEKRSSAEPIKTWNFNNNENIDVLPHPVTPQKVKYEPKAASRAKQNPLDLTNKMSFPSLSDADEVEKIQKKAEEENILREIEEKKIREEKLQKQQQRYEPRFESKNIKNPKNVPSSDEPDNWRAASETTMAANKSANIARQPVVKKSIPTTDEPDNWRMASETTTAEIKSSQKILEQSPTKNDSDNWRTNTTEAITTEIKPKNAGEQPVKKTYVPPSMRAKQREQ</sequence>
<feature type="compositionally biased region" description="Low complexity" evidence="1">
    <location>
        <begin position="51"/>
        <end position="63"/>
    </location>
</feature>
<feature type="compositionally biased region" description="Basic and acidic residues" evidence="1">
    <location>
        <begin position="35"/>
        <end position="50"/>
    </location>
</feature>
<feature type="compositionally biased region" description="Polar residues" evidence="1">
    <location>
        <begin position="221"/>
        <end position="233"/>
    </location>
</feature>
<feature type="region of interest" description="Disordered" evidence="1">
    <location>
        <begin position="128"/>
        <end position="158"/>
    </location>
</feature>
<reference evidence="3" key="1">
    <citation type="submission" date="2016-11" db="UniProtKB">
        <authorList>
            <consortium name="WormBaseParasite"/>
        </authorList>
    </citation>
    <scope>IDENTIFICATION</scope>
</reference>